<name>A0ABU4HI79_9ACTN</name>
<organism evidence="1 2">
    <name type="scientific">Conexibacter stalactiti</name>
    <dbReference type="NCBI Taxonomy" id="1940611"/>
    <lineage>
        <taxon>Bacteria</taxon>
        <taxon>Bacillati</taxon>
        <taxon>Actinomycetota</taxon>
        <taxon>Thermoleophilia</taxon>
        <taxon>Solirubrobacterales</taxon>
        <taxon>Conexibacteraceae</taxon>
        <taxon>Conexibacter</taxon>
    </lineage>
</organism>
<proteinExistence type="predicted"/>
<accession>A0ABU4HI79</accession>
<evidence type="ECO:0000313" key="2">
    <source>
        <dbReference type="Proteomes" id="UP001284601"/>
    </source>
</evidence>
<reference evidence="2" key="1">
    <citation type="submission" date="2023-07" db="EMBL/GenBank/DDBJ databases">
        <title>Conexibacter stalactiti sp. nov., isolated from stalactites in a lava cave and emended description of the genus Conexibacter.</title>
        <authorList>
            <person name="Lee S.D."/>
        </authorList>
    </citation>
    <scope>NUCLEOTIDE SEQUENCE [LARGE SCALE GENOMIC DNA]</scope>
    <source>
        <strain evidence="2">KCTC 39840</strain>
    </source>
</reference>
<dbReference type="RefSeq" id="WP_318595272.1">
    <property type="nucleotide sequence ID" value="NZ_JAWSTH010000002.1"/>
</dbReference>
<dbReference type="Proteomes" id="UP001284601">
    <property type="component" value="Unassembled WGS sequence"/>
</dbReference>
<evidence type="ECO:0000313" key="1">
    <source>
        <dbReference type="EMBL" id="MDW5593011.1"/>
    </source>
</evidence>
<dbReference type="EMBL" id="JAWSTH010000002">
    <property type="protein sequence ID" value="MDW5593011.1"/>
    <property type="molecule type" value="Genomic_DNA"/>
</dbReference>
<gene>
    <name evidence="1" type="ORF">R7226_01590</name>
</gene>
<protein>
    <submittedName>
        <fullName evidence="1">Uncharacterized protein</fullName>
    </submittedName>
</protein>
<comment type="caution">
    <text evidence="1">The sequence shown here is derived from an EMBL/GenBank/DDBJ whole genome shotgun (WGS) entry which is preliminary data.</text>
</comment>
<sequence>MSAPRSPLPQLEEALQLVEEAVLTGNTHLLRRARECLVAMIGMAKPAHPASISGVPHLYWPPRGFTWTETASSYAGWNDRFIVSLIVGYGPDEAATAEDACALARDLVVGDGSDGTRWFVHDRAKGTDLVVHQGELPHVPDGAPNGSPAAA</sequence>
<keyword evidence="2" id="KW-1185">Reference proteome</keyword>